<keyword evidence="3 6" id="KW-0067">ATP-binding</keyword>
<evidence type="ECO:0000256" key="3">
    <source>
        <dbReference type="ARBA" id="ARBA00022840"/>
    </source>
</evidence>
<dbReference type="EC" id="3.6.3.-" evidence="6"/>
<dbReference type="GO" id="GO:0016887">
    <property type="term" value="F:ATP hydrolysis activity"/>
    <property type="evidence" value="ECO:0007669"/>
    <property type="project" value="InterPro"/>
</dbReference>
<reference evidence="6 7" key="1">
    <citation type="submission" date="2016-02" db="EMBL/GenBank/DDBJ databases">
        <authorList>
            <consortium name="Pathogen Informatics"/>
        </authorList>
    </citation>
    <scope>NUCLEOTIDE SEQUENCE [LARGE SCALE GENOMIC DNA]</scope>
    <source>
        <strain evidence="6 7">RC20</strain>
    </source>
</reference>
<dbReference type="InterPro" id="IPR017871">
    <property type="entry name" value="ABC_transporter-like_CS"/>
</dbReference>
<dbReference type="InterPro" id="IPR017911">
    <property type="entry name" value="MacB-like_ATP-bd"/>
</dbReference>
<dbReference type="Gene3D" id="3.40.50.300">
    <property type="entry name" value="P-loop containing nucleotide triphosphate hydrolases"/>
    <property type="match status" value="1"/>
</dbReference>
<accession>A0A128EFY7</accession>
<dbReference type="SUPFAM" id="SSF52540">
    <property type="entry name" value="P-loop containing nucleoside triphosphate hydrolases"/>
    <property type="match status" value="1"/>
</dbReference>
<keyword evidence="7" id="KW-1185">Reference proteome</keyword>
<sequence>MEILKTDGICKYFGDTTALENITFSANKGEWVSIMGPSGSGKSTLVNILSLMDNPSEGKYLINGKDASNLSPEDVLKFRREEIGLVFQQFHLIPYLNALENVMLAQYYHSSVDVDDAKKALQNVGLAHRLDHLPSQLSGGEQQRVCIARALINDPEIIIADEPTGNLDEENERVVLELFCKLRSMGKTLLLITHNPELGKFGDKIVYLKHGKIDKIIAGEAGFCANKTDEGQ</sequence>
<keyword evidence="6" id="KW-0378">Hydrolase</keyword>
<dbReference type="PANTHER" id="PTHR24220:SF86">
    <property type="entry name" value="ABC TRANSPORTER ABCH.1"/>
    <property type="match status" value="1"/>
</dbReference>
<name>A0A128EFY7_9BACT</name>
<evidence type="ECO:0000256" key="4">
    <source>
        <dbReference type="ARBA" id="ARBA00038388"/>
    </source>
</evidence>
<evidence type="ECO:0000313" key="6">
    <source>
        <dbReference type="EMBL" id="CZE47835.1"/>
    </source>
</evidence>
<dbReference type="InterPro" id="IPR003593">
    <property type="entry name" value="AAA+_ATPase"/>
</dbReference>
<dbReference type="GO" id="GO:0005886">
    <property type="term" value="C:plasma membrane"/>
    <property type="evidence" value="ECO:0007669"/>
    <property type="project" value="TreeGrafter"/>
</dbReference>
<comment type="similarity">
    <text evidence="4">Belongs to the ABC transporter superfamily. Macrolide exporter (TC 3.A.1.122) family.</text>
</comment>
<keyword evidence="2" id="KW-0547">Nucleotide-binding</keyword>
<dbReference type="Pfam" id="PF00005">
    <property type="entry name" value="ABC_tran"/>
    <property type="match status" value="1"/>
</dbReference>
<dbReference type="PROSITE" id="PS00211">
    <property type="entry name" value="ABC_TRANSPORTER_1"/>
    <property type="match status" value="1"/>
</dbReference>
<evidence type="ECO:0000313" key="7">
    <source>
        <dbReference type="Proteomes" id="UP000069632"/>
    </source>
</evidence>
<evidence type="ECO:0000259" key="5">
    <source>
        <dbReference type="PROSITE" id="PS50893"/>
    </source>
</evidence>
<dbReference type="PROSITE" id="PS50893">
    <property type="entry name" value="ABC_TRANSPORTER_2"/>
    <property type="match status" value="1"/>
</dbReference>
<gene>
    <name evidence="6" type="primary">lolD_1</name>
    <name evidence="6" type="ORF">ERS672216_01090</name>
</gene>
<dbReference type="InterPro" id="IPR015854">
    <property type="entry name" value="ABC_transpr_LolD-like"/>
</dbReference>
<evidence type="ECO:0000256" key="2">
    <source>
        <dbReference type="ARBA" id="ARBA00022741"/>
    </source>
</evidence>
<dbReference type="CDD" id="cd03255">
    <property type="entry name" value="ABC_MJ0796_LolCDE_FtsE"/>
    <property type="match status" value="1"/>
</dbReference>
<dbReference type="GO" id="GO:0022857">
    <property type="term" value="F:transmembrane transporter activity"/>
    <property type="evidence" value="ECO:0007669"/>
    <property type="project" value="TreeGrafter"/>
</dbReference>
<dbReference type="AlphaFoldDB" id="A0A128EFY7"/>
<dbReference type="EMBL" id="FIZP01000004">
    <property type="protein sequence ID" value="CZE47835.1"/>
    <property type="molecule type" value="Genomic_DNA"/>
</dbReference>
<proteinExistence type="inferred from homology"/>
<dbReference type="FunFam" id="3.40.50.300:FF:000032">
    <property type="entry name" value="Export ABC transporter ATP-binding protein"/>
    <property type="match status" value="1"/>
</dbReference>
<keyword evidence="1" id="KW-0813">Transport</keyword>
<dbReference type="InterPro" id="IPR003439">
    <property type="entry name" value="ABC_transporter-like_ATP-bd"/>
</dbReference>
<dbReference type="SMART" id="SM00382">
    <property type="entry name" value="AAA"/>
    <property type="match status" value="1"/>
</dbReference>
<organism evidence="6 7">
    <name type="scientific">Campylobacter geochelonis</name>
    <dbReference type="NCBI Taxonomy" id="1780362"/>
    <lineage>
        <taxon>Bacteria</taxon>
        <taxon>Pseudomonadati</taxon>
        <taxon>Campylobacterota</taxon>
        <taxon>Epsilonproteobacteria</taxon>
        <taxon>Campylobacterales</taxon>
        <taxon>Campylobacteraceae</taxon>
        <taxon>Campylobacter</taxon>
    </lineage>
</organism>
<protein>
    <submittedName>
        <fullName evidence="6">Macrolide export ATP-binding/permease protein MacB</fullName>
        <ecNumber evidence="6">3.6.3.-</ecNumber>
    </submittedName>
</protein>
<dbReference type="GO" id="GO:0098796">
    <property type="term" value="C:membrane protein complex"/>
    <property type="evidence" value="ECO:0007669"/>
    <property type="project" value="UniProtKB-ARBA"/>
</dbReference>
<dbReference type="Proteomes" id="UP000069632">
    <property type="component" value="Unassembled WGS sequence"/>
</dbReference>
<evidence type="ECO:0000256" key="1">
    <source>
        <dbReference type="ARBA" id="ARBA00022448"/>
    </source>
</evidence>
<feature type="domain" description="ABC transporter" evidence="5">
    <location>
        <begin position="4"/>
        <end position="231"/>
    </location>
</feature>
<dbReference type="PANTHER" id="PTHR24220">
    <property type="entry name" value="IMPORT ATP-BINDING PROTEIN"/>
    <property type="match status" value="1"/>
</dbReference>
<dbReference type="GO" id="GO:0005524">
    <property type="term" value="F:ATP binding"/>
    <property type="evidence" value="ECO:0007669"/>
    <property type="project" value="UniProtKB-KW"/>
</dbReference>
<dbReference type="InterPro" id="IPR027417">
    <property type="entry name" value="P-loop_NTPase"/>
</dbReference>